<evidence type="ECO:0000313" key="2">
    <source>
        <dbReference type="Proteomes" id="UP000267469"/>
    </source>
</evidence>
<dbReference type="OrthoDB" id="1036397at2"/>
<accession>A0A3N0E9Z9</accession>
<evidence type="ECO:0000313" key="1">
    <source>
        <dbReference type="EMBL" id="RNL84675.1"/>
    </source>
</evidence>
<sequence length="77" mass="9157">MPVYNFESTVEIFRTNVRDEIMADKVVSVLLDNFPEATINFDLEDCDRILRIEDIRIDTEKVKNILHTYQIHVELIF</sequence>
<dbReference type="RefSeq" id="WP_123216522.1">
    <property type="nucleotide sequence ID" value="NZ_RJTM01000094.1"/>
</dbReference>
<dbReference type="AlphaFoldDB" id="A0A3N0E9Z9"/>
<reference evidence="1 2" key="1">
    <citation type="submission" date="2018-10" db="EMBL/GenBank/DDBJ databases">
        <title>Sinomicrobium pectinilyticum sp. nov., a pectinase-producing bacterium isolated from alkaline and saline soil, and emended description of the genus Sinomicrobium.</title>
        <authorList>
            <person name="Cheng B."/>
            <person name="Li C."/>
            <person name="Lai Q."/>
            <person name="Du M."/>
            <person name="Shao Z."/>
            <person name="Xu P."/>
            <person name="Yang C."/>
        </authorList>
    </citation>
    <scope>NUCLEOTIDE SEQUENCE [LARGE SCALE GENOMIC DNA]</scope>
    <source>
        <strain evidence="1 2">5DNS001</strain>
    </source>
</reference>
<dbReference type="Proteomes" id="UP000267469">
    <property type="component" value="Unassembled WGS sequence"/>
</dbReference>
<gene>
    <name evidence="1" type="ORF">ED312_13380</name>
</gene>
<comment type="caution">
    <text evidence="1">The sequence shown here is derived from an EMBL/GenBank/DDBJ whole genome shotgun (WGS) entry which is preliminary data.</text>
</comment>
<protein>
    <recommendedName>
        <fullName evidence="3">Methyltransferase type 11</fullName>
    </recommendedName>
</protein>
<evidence type="ECO:0008006" key="3">
    <source>
        <dbReference type="Google" id="ProtNLM"/>
    </source>
</evidence>
<organism evidence="1 2">
    <name type="scientific">Sinomicrobium pectinilyticum</name>
    <dbReference type="NCBI Taxonomy" id="1084421"/>
    <lineage>
        <taxon>Bacteria</taxon>
        <taxon>Pseudomonadati</taxon>
        <taxon>Bacteroidota</taxon>
        <taxon>Flavobacteriia</taxon>
        <taxon>Flavobacteriales</taxon>
        <taxon>Flavobacteriaceae</taxon>
        <taxon>Sinomicrobium</taxon>
    </lineage>
</organism>
<name>A0A3N0E9Z9_SINP1</name>
<proteinExistence type="predicted"/>
<keyword evidence="2" id="KW-1185">Reference proteome</keyword>
<dbReference type="EMBL" id="RJTM01000094">
    <property type="protein sequence ID" value="RNL84675.1"/>
    <property type="molecule type" value="Genomic_DNA"/>
</dbReference>